<dbReference type="EMBL" id="FJUW01000074">
    <property type="protein sequence ID" value="CZT12564.1"/>
    <property type="molecule type" value="Genomic_DNA"/>
</dbReference>
<evidence type="ECO:0000313" key="1">
    <source>
        <dbReference type="EMBL" id="CZT12564.1"/>
    </source>
</evidence>
<gene>
    <name evidence="1" type="ORF">RCO7_15187</name>
</gene>
<name>A0A1E1LPZ3_9HELO</name>
<protein>
    <submittedName>
        <fullName evidence="1">Uncharacterized protein</fullName>
    </submittedName>
</protein>
<accession>A0A1E1LPZ3</accession>
<dbReference type="AlphaFoldDB" id="A0A1E1LPZ3"/>
<reference evidence="2" key="1">
    <citation type="submission" date="2016-03" db="EMBL/GenBank/DDBJ databases">
        <authorList>
            <person name="Ploux O."/>
        </authorList>
    </citation>
    <scope>NUCLEOTIDE SEQUENCE [LARGE SCALE GENOMIC DNA]</scope>
    <source>
        <strain evidence="2">UK7</strain>
    </source>
</reference>
<sequence length="105" mass="11805">MKSSTNGLPAAYFSVLYREPDGSAQKYYQAVYLTRRKAEELKTSVSTVCDFGPTRILQMTNVNQNSFTIEVVDDVVVQRASRGPRHDLVLFRITTPVDTGLESEE</sequence>
<organism evidence="1 2">
    <name type="scientific">Rhynchosporium graminicola</name>
    <dbReference type="NCBI Taxonomy" id="2792576"/>
    <lineage>
        <taxon>Eukaryota</taxon>
        <taxon>Fungi</taxon>
        <taxon>Dikarya</taxon>
        <taxon>Ascomycota</taxon>
        <taxon>Pezizomycotina</taxon>
        <taxon>Leotiomycetes</taxon>
        <taxon>Helotiales</taxon>
        <taxon>Ploettnerulaceae</taxon>
        <taxon>Rhynchosporium</taxon>
    </lineage>
</organism>
<proteinExistence type="predicted"/>
<comment type="caution">
    <text evidence="1">The sequence shown here is derived from an EMBL/GenBank/DDBJ whole genome shotgun (WGS) entry which is preliminary data.</text>
</comment>
<evidence type="ECO:0000313" key="2">
    <source>
        <dbReference type="Proteomes" id="UP000178129"/>
    </source>
</evidence>
<dbReference type="Proteomes" id="UP000178129">
    <property type="component" value="Unassembled WGS sequence"/>
</dbReference>
<dbReference type="InParanoid" id="A0A1E1LPZ3"/>
<keyword evidence="2" id="KW-1185">Reference proteome</keyword>